<sequence length="395" mass="43445">MGGNCFDQELQEIIRTVLGNVDNLQPFSSAHFTVFPHKKRWEGACKLVCKECERKLRVYPFVLILYLERNGQDEKRAEEELSPERDVTRQVTSVCEPWSKRCRSDSPLEEAILKDLIGDMEVESKVSMVGRLHVNGPRAAGEVKEDPGHVDKKGTEGLDEPQQTPGLGVVAGSGTPSEVHSGITQDMGEVEGDVVGEHADSAPGTPVRPGILTRLARLVRRQICKCAHSQIQTCGDDADVTVHLFQILTGGTMHTHSHIDMFIAAIKMSLCMTSQLCLLVLPVISLLLLSPIGWSYDGLTPGCHLHPFNVTIRSDRRGTCKGTHQVYACVGYCESSAFPSRYSVLVASNFTHNITSASQCCTISKDAKVKVRLDCPQGRHHDEIEILTAKACRCD</sequence>
<protein>
    <submittedName>
        <fullName evidence="1">Uncharacterized protein</fullName>
    </submittedName>
</protein>
<evidence type="ECO:0000313" key="1">
    <source>
        <dbReference type="EMBL" id="KAI3376521.1"/>
    </source>
</evidence>
<dbReference type="Proteomes" id="UP000831701">
    <property type="component" value="Chromosome 2"/>
</dbReference>
<reference evidence="1" key="1">
    <citation type="submission" date="2022-04" db="EMBL/GenBank/DDBJ databases">
        <title>Jade perch genome.</title>
        <authorList>
            <person name="Chao B."/>
        </authorList>
    </citation>
    <scope>NUCLEOTIDE SEQUENCE</scope>
    <source>
        <strain evidence="1">CB-2022</strain>
    </source>
</reference>
<name>A0ACB8X9B7_9TELE</name>
<accession>A0ACB8X9B7</accession>
<dbReference type="EMBL" id="CM041532">
    <property type="protein sequence ID" value="KAI3376521.1"/>
    <property type="molecule type" value="Genomic_DNA"/>
</dbReference>
<gene>
    <name evidence="1" type="ORF">L3Q82_016976</name>
</gene>
<evidence type="ECO:0000313" key="2">
    <source>
        <dbReference type="Proteomes" id="UP000831701"/>
    </source>
</evidence>
<proteinExistence type="predicted"/>
<comment type="caution">
    <text evidence="1">The sequence shown here is derived from an EMBL/GenBank/DDBJ whole genome shotgun (WGS) entry which is preliminary data.</text>
</comment>
<keyword evidence="2" id="KW-1185">Reference proteome</keyword>
<feature type="non-terminal residue" evidence="1">
    <location>
        <position position="395"/>
    </location>
</feature>
<organism evidence="1 2">
    <name type="scientific">Scortum barcoo</name>
    <name type="common">barcoo grunter</name>
    <dbReference type="NCBI Taxonomy" id="214431"/>
    <lineage>
        <taxon>Eukaryota</taxon>
        <taxon>Metazoa</taxon>
        <taxon>Chordata</taxon>
        <taxon>Craniata</taxon>
        <taxon>Vertebrata</taxon>
        <taxon>Euteleostomi</taxon>
        <taxon>Actinopterygii</taxon>
        <taxon>Neopterygii</taxon>
        <taxon>Teleostei</taxon>
        <taxon>Neoteleostei</taxon>
        <taxon>Acanthomorphata</taxon>
        <taxon>Eupercaria</taxon>
        <taxon>Centrarchiformes</taxon>
        <taxon>Terapontoidei</taxon>
        <taxon>Terapontidae</taxon>
        <taxon>Scortum</taxon>
    </lineage>
</organism>